<dbReference type="Pfam" id="PF00884">
    <property type="entry name" value="Sulfatase"/>
    <property type="match status" value="1"/>
</dbReference>
<feature type="transmembrane region" description="Helical" evidence="1">
    <location>
        <begin position="12"/>
        <end position="31"/>
    </location>
</feature>
<evidence type="ECO:0000259" key="2">
    <source>
        <dbReference type="Pfam" id="PF00884"/>
    </source>
</evidence>
<evidence type="ECO:0000313" key="3">
    <source>
        <dbReference type="EMBL" id="RVU70380.1"/>
    </source>
</evidence>
<name>A0A437SU12_9LACO</name>
<dbReference type="InterPro" id="IPR017850">
    <property type="entry name" value="Alkaline_phosphatase_core_sf"/>
</dbReference>
<dbReference type="Gene3D" id="3.40.720.10">
    <property type="entry name" value="Alkaline Phosphatase, subunit A"/>
    <property type="match status" value="1"/>
</dbReference>
<feature type="transmembrane region" description="Helical" evidence="1">
    <location>
        <begin position="304"/>
        <end position="325"/>
    </location>
</feature>
<dbReference type="Proteomes" id="UP000288291">
    <property type="component" value="Unassembled WGS sequence"/>
</dbReference>
<dbReference type="AlphaFoldDB" id="A0A437SU12"/>
<organism evidence="3 4">
    <name type="scientific">Lactobacillus xujianguonis</name>
    <dbReference type="NCBI Taxonomy" id="2495899"/>
    <lineage>
        <taxon>Bacteria</taxon>
        <taxon>Bacillati</taxon>
        <taxon>Bacillota</taxon>
        <taxon>Bacilli</taxon>
        <taxon>Lactobacillales</taxon>
        <taxon>Lactobacillaceae</taxon>
        <taxon>Lactobacillus</taxon>
    </lineage>
</organism>
<feature type="transmembrane region" description="Helical" evidence="1">
    <location>
        <begin position="171"/>
        <end position="189"/>
    </location>
</feature>
<feature type="domain" description="Sulfatase N-terminal" evidence="2">
    <location>
        <begin position="617"/>
        <end position="915"/>
    </location>
</feature>
<feature type="transmembrane region" description="Helical" evidence="1">
    <location>
        <begin position="400"/>
        <end position="421"/>
    </location>
</feature>
<feature type="transmembrane region" description="Helical" evidence="1">
    <location>
        <begin position="43"/>
        <end position="66"/>
    </location>
</feature>
<gene>
    <name evidence="3" type="ORF">EJK17_08045</name>
</gene>
<evidence type="ECO:0000313" key="4">
    <source>
        <dbReference type="Proteomes" id="UP000288291"/>
    </source>
</evidence>
<dbReference type="SUPFAM" id="SSF53649">
    <property type="entry name" value="Alkaline phosphatase-like"/>
    <property type="match status" value="1"/>
</dbReference>
<feature type="transmembrane region" description="Helical" evidence="1">
    <location>
        <begin position="481"/>
        <end position="504"/>
    </location>
</feature>
<dbReference type="RefSeq" id="WP_127796334.1">
    <property type="nucleotide sequence ID" value="NZ_ML136889.1"/>
</dbReference>
<keyword evidence="1" id="KW-1133">Transmembrane helix</keyword>
<feature type="transmembrane region" description="Helical" evidence="1">
    <location>
        <begin position="78"/>
        <end position="97"/>
    </location>
</feature>
<comment type="caution">
    <text evidence="3">The sequence shown here is derived from an EMBL/GenBank/DDBJ whole genome shotgun (WGS) entry which is preliminary data.</text>
</comment>
<dbReference type="EMBL" id="RXIA01000021">
    <property type="protein sequence ID" value="RVU70380.1"/>
    <property type="molecule type" value="Genomic_DNA"/>
</dbReference>
<feature type="transmembrane region" description="Helical" evidence="1">
    <location>
        <begin position="109"/>
        <end position="137"/>
    </location>
</feature>
<protein>
    <submittedName>
        <fullName evidence="3">LTA synthase family protein</fullName>
    </submittedName>
</protein>
<feature type="transmembrane region" description="Helical" evidence="1">
    <location>
        <begin position="246"/>
        <end position="262"/>
    </location>
</feature>
<feature type="transmembrane region" description="Helical" evidence="1">
    <location>
        <begin position="149"/>
        <end position="165"/>
    </location>
</feature>
<accession>A0A437SU12</accession>
<keyword evidence="1" id="KW-0812">Transmembrane</keyword>
<sequence length="995" mass="114267">MKESKKKSLTVWQIICLLAATFFMLVQIYQFGGTLSRFPLGSLLRFVSIMASNATMIFIPMVFGAVYSKRKVHPMEGLRFWILAVVTLILFYLVYFFRLPGRFNMWRLWGVFFPILTSTSVTLAGIIFSFLVQPYLYDLQHKITTKQNLLILSLLTVVGFATSAGTMDFKYSIYGVYLILYFAWGMFLANTKISSKAFKWTLLGGFVSFLVVFIGVPGFNGVYWYQLLSGRSGGLDSWNRFFLNNPSSPFMALMVIAIFLIFRKVIAAYTSREMRYFIPVIVLMEAPVSGSFMKSFRFTASAGFNKFLMVIIMMIVVLLLGKLYNKYLFRIKPLRRAMLFASKRDNLAQLVEDTWAKFLSWAYEHRIQLMTWGWFYIVSFISFLIESDELRIQITTATDINAVIFLLGTRFFAIILTTIFLDAMFTIFYFVTTRYWTSNVLVTVITIGWAVANKVKLNLRGEPIYPSELSEATNMKTLIPMIGQSLLIVVGIALIIVIALDVFLEIKFPIKKKSSWRHRGIWALLSLLLFLTPIRFNHDGGVIYHINRGFDNKQSFRNPERDIQINGPILNFLNYIDLQIMNKPSNYSKSTIDHLNAKYQKIADEINKSRKNTLKDQTVVFNLSESFVDPYTFPTIKIDSSAPNPVKFIQSMKKRATYGSMLSAGYGGGTANMEWETLTGLNMGMFRSTLTPYVQVVPRYKYYPTIGMDFDYKSAVHPFIGSYYSRVEDYKRFKFNKFVYVGSKYKIIDQKKLGSSSYNSDFTAYANGLKQINSQKGGQFINLISIQNHMPYNNWYPKNEYMGKISGDLFKGGAVKQQMATYVKGVQYTDKAVKQFIGQIDKIKKPITIVFYGDHYPSILSQSYTAQYPVQMHSTRYFIYSNKYAREHGAKTKLRKKTNYVNTSDFIALMLEQTNSKVTPYQALLTEVQKKLPAITINFEGDKGFELINQKGQKVDPKSLNNEQQALLNDYETIQYDMTAGDAYGLKAKGFYTNN</sequence>
<feature type="transmembrane region" description="Helical" evidence="1">
    <location>
        <begin position="201"/>
        <end position="226"/>
    </location>
</feature>
<dbReference type="CDD" id="cd16015">
    <property type="entry name" value="LTA_synthase"/>
    <property type="match status" value="1"/>
</dbReference>
<evidence type="ECO:0000256" key="1">
    <source>
        <dbReference type="SAM" id="Phobius"/>
    </source>
</evidence>
<feature type="transmembrane region" description="Helical" evidence="1">
    <location>
        <begin position="274"/>
        <end position="292"/>
    </location>
</feature>
<dbReference type="InterPro" id="IPR000917">
    <property type="entry name" value="Sulfatase_N"/>
</dbReference>
<keyword evidence="1" id="KW-0472">Membrane</keyword>
<proteinExistence type="predicted"/>
<keyword evidence="4" id="KW-1185">Reference proteome</keyword>
<reference evidence="3 4" key="1">
    <citation type="submission" date="2018-12" db="EMBL/GenBank/DDBJ databases">
        <authorList>
            <person name="Meng J."/>
        </authorList>
    </citation>
    <scope>NUCLEOTIDE SEQUENCE [LARGE SCALE GENOMIC DNA]</scope>
    <source>
        <strain evidence="3 4">HT111-2</strain>
    </source>
</reference>
<feature type="transmembrane region" description="Helical" evidence="1">
    <location>
        <begin position="433"/>
        <end position="452"/>
    </location>
</feature>